<keyword evidence="5 9" id="KW-0812">Transmembrane</keyword>
<feature type="transmembrane region" description="Helical" evidence="9">
    <location>
        <begin position="92"/>
        <end position="111"/>
    </location>
</feature>
<dbReference type="GO" id="GO:0005886">
    <property type="term" value="C:plasma membrane"/>
    <property type="evidence" value="ECO:0007669"/>
    <property type="project" value="UniProtKB-SubCell"/>
</dbReference>
<feature type="transmembrane region" description="Helical" evidence="9">
    <location>
        <begin position="55"/>
        <end position="71"/>
    </location>
</feature>
<feature type="transmembrane region" description="Helical" evidence="9">
    <location>
        <begin position="117"/>
        <end position="135"/>
    </location>
</feature>
<feature type="domain" description="Cation/H+ exchanger transmembrane" evidence="10">
    <location>
        <begin position="16"/>
        <end position="385"/>
    </location>
</feature>
<evidence type="ECO:0000256" key="3">
    <source>
        <dbReference type="ARBA" id="ARBA00022449"/>
    </source>
</evidence>
<evidence type="ECO:0000256" key="6">
    <source>
        <dbReference type="ARBA" id="ARBA00022989"/>
    </source>
</evidence>
<evidence type="ECO:0000313" key="11">
    <source>
        <dbReference type="EMBL" id="BBZ29987.1"/>
    </source>
</evidence>
<accession>A0A7I7XLA5</accession>
<evidence type="ECO:0000259" key="10">
    <source>
        <dbReference type="Pfam" id="PF00999"/>
    </source>
</evidence>
<feature type="transmembrane region" description="Helical" evidence="9">
    <location>
        <begin position="366"/>
        <end position="384"/>
    </location>
</feature>
<keyword evidence="6 9" id="KW-1133">Transmembrane helix</keyword>
<feature type="transmembrane region" description="Helical" evidence="9">
    <location>
        <begin position="246"/>
        <end position="262"/>
    </location>
</feature>
<feature type="transmembrane region" description="Helical" evidence="9">
    <location>
        <begin position="30"/>
        <end position="49"/>
    </location>
</feature>
<evidence type="ECO:0000256" key="4">
    <source>
        <dbReference type="ARBA" id="ARBA00022475"/>
    </source>
</evidence>
<dbReference type="KEGG" id="mmag:MMAD_42820"/>
<protein>
    <submittedName>
        <fullName evidence="11">Sodium:proton antiporter</fullName>
    </submittedName>
</protein>
<keyword evidence="12" id="KW-1185">Reference proteome</keyword>
<dbReference type="Gene3D" id="1.20.1530.20">
    <property type="match status" value="1"/>
</dbReference>
<proteinExistence type="predicted"/>
<keyword evidence="4" id="KW-1003">Cell membrane</keyword>
<evidence type="ECO:0000256" key="9">
    <source>
        <dbReference type="SAM" id="Phobius"/>
    </source>
</evidence>
<name>A0A7I7XLA5_9MYCO</name>
<evidence type="ECO:0000256" key="1">
    <source>
        <dbReference type="ARBA" id="ARBA00004651"/>
    </source>
</evidence>
<sequence>MHSSTALVLTALVLCYAVVSGLVKRWYVAPALVFVGFGILLGPFVFDVIDVGTDAASFTVVAQLALTVILFNQAAEVDSSAMVRRRDLTFRLLVVGIPVALALGTLTAVLVLPVMPLWEAVCLAAIVAPTEVALIEALLEDHRIPAAIRHALSTESGFYDGFALAATLAALALASEHTDPDAGRWSMFLVRTELVSVGVGVVIGGLGGLVIARSRQRQWMSDTWAQLATLAVALVCFQIGEGVHGSGFVAAFAGGLAFAFVAKRTGIPPDTQVSDAAGQLLELMVFAMFGSYAVIVGWRDASWRVVVFAVVALLAVRLIAVSLALLRSDMPWRDRLFIGWFGPRGIGTLVLGLIVVERGEIRQESLIIQVAAVTVTLSLVLHSVTSWPGIRWLVTTPDTV</sequence>
<dbReference type="PANTHER" id="PTHR32507">
    <property type="entry name" value="NA(+)/H(+) ANTIPORTER 1"/>
    <property type="match status" value="1"/>
</dbReference>
<comment type="subcellular location">
    <subcellularLocation>
        <location evidence="1">Cell membrane</location>
        <topology evidence="1">Multi-pass membrane protein</topology>
    </subcellularLocation>
</comment>
<feature type="transmembrane region" description="Helical" evidence="9">
    <location>
        <begin position="337"/>
        <end position="354"/>
    </location>
</feature>
<feature type="transmembrane region" description="Helical" evidence="9">
    <location>
        <begin position="305"/>
        <end position="325"/>
    </location>
</feature>
<keyword evidence="7" id="KW-0406">Ion transport</keyword>
<dbReference type="PANTHER" id="PTHR32507:SF8">
    <property type="entry name" value="CNH1P"/>
    <property type="match status" value="1"/>
</dbReference>
<feature type="transmembrane region" description="Helical" evidence="9">
    <location>
        <begin position="6"/>
        <end position="23"/>
    </location>
</feature>
<dbReference type="Pfam" id="PF00999">
    <property type="entry name" value="Na_H_Exchanger"/>
    <property type="match status" value="1"/>
</dbReference>
<dbReference type="RefSeq" id="WP_163740970.1">
    <property type="nucleotide sequence ID" value="NZ_AP022610.1"/>
</dbReference>
<dbReference type="GO" id="GO:0015297">
    <property type="term" value="F:antiporter activity"/>
    <property type="evidence" value="ECO:0007669"/>
    <property type="project" value="UniProtKB-KW"/>
</dbReference>
<dbReference type="AlphaFoldDB" id="A0A7I7XLA5"/>
<dbReference type="Proteomes" id="UP000466517">
    <property type="component" value="Chromosome"/>
</dbReference>
<feature type="transmembrane region" description="Helical" evidence="9">
    <location>
        <begin position="156"/>
        <end position="174"/>
    </location>
</feature>
<keyword evidence="2" id="KW-0813">Transport</keyword>
<feature type="transmembrane region" description="Helical" evidence="9">
    <location>
        <begin position="194"/>
        <end position="212"/>
    </location>
</feature>
<dbReference type="GO" id="GO:1902600">
    <property type="term" value="P:proton transmembrane transport"/>
    <property type="evidence" value="ECO:0007669"/>
    <property type="project" value="InterPro"/>
</dbReference>
<organism evidence="11 12">
    <name type="scientific">Mycolicibacterium madagascariense</name>
    <dbReference type="NCBI Taxonomy" id="212765"/>
    <lineage>
        <taxon>Bacteria</taxon>
        <taxon>Bacillati</taxon>
        <taxon>Actinomycetota</taxon>
        <taxon>Actinomycetes</taxon>
        <taxon>Mycobacteriales</taxon>
        <taxon>Mycobacteriaceae</taxon>
        <taxon>Mycolicibacterium</taxon>
    </lineage>
</organism>
<evidence type="ECO:0000256" key="5">
    <source>
        <dbReference type="ARBA" id="ARBA00022692"/>
    </source>
</evidence>
<evidence type="ECO:0000256" key="7">
    <source>
        <dbReference type="ARBA" id="ARBA00023065"/>
    </source>
</evidence>
<feature type="transmembrane region" description="Helical" evidence="9">
    <location>
        <begin position="283"/>
        <end position="299"/>
    </location>
</feature>
<gene>
    <name evidence="11" type="ORF">MMAD_42820</name>
</gene>
<evidence type="ECO:0000313" key="12">
    <source>
        <dbReference type="Proteomes" id="UP000466517"/>
    </source>
</evidence>
<keyword evidence="3" id="KW-0050">Antiport</keyword>
<dbReference type="InterPro" id="IPR038770">
    <property type="entry name" value="Na+/solute_symporter_sf"/>
</dbReference>
<keyword evidence="8 9" id="KW-0472">Membrane</keyword>
<evidence type="ECO:0000256" key="2">
    <source>
        <dbReference type="ARBA" id="ARBA00022448"/>
    </source>
</evidence>
<reference evidence="11 12" key="1">
    <citation type="journal article" date="2019" name="Emerg. Microbes Infect.">
        <title>Comprehensive subspecies identification of 175 nontuberculous mycobacteria species based on 7547 genomic profiles.</title>
        <authorList>
            <person name="Matsumoto Y."/>
            <person name="Kinjo T."/>
            <person name="Motooka D."/>
            <person name="Nabeya D."/>
            <person name="Jung N."/>
            <person name="Uechi K."/>
            <person name="Horii T."/>
            <person name="Iida T."/>
            <person name="Fujita J."/>
            <person name="Nakamura S."/>
        </authorList>
    </citation>
    <scope>NUCLEOTIDE SEQUENCE [LARGE SCALE GENOMIC DNA]</scope>
    <source>
        <strain evidence="11 12">JCM 13574</strain>
    </source>
</reference>
<dbReference type="InterPro" id="IPR006153">
    <property type="entry name" value="Cation/H_exchanger_TM"/>
</dbReference>
<dbReference type="EMBL" id="AP022610">
    <property type="protein sequence ID" value="BBZ29987.1"/>
    <property type="molecule type" value="Genomic_DNA"/>
</dbReference>
<evidence type="ECO:0000256" key="8">
    <source>
        <dbReference type="ARBA" id="ARBA00023136"/>
    </source>
</evidence>